<gene>
    <name evidence="2" type="ORF">KIN_11160</name>
</gene>
<dbReference type="EMBL" id="BLJE01000001">
    <property type="protein sequence ID" value="GFE64042.1"/>
    <property type="molecule type" value="Genomic_DNA"/>
</dbReference>
<feature type="signal peptide" evidence="1">
    <location>
        <begin position="1"/>
        <end position="21"/>
    </location>
</feature>
<evidence type="ECO:0000256" key="1">
    <source>
        <dbReference type="SAM" id="SignalP"/>
    </source>
</evidence>
<evidence type="ECO:0000313" key="2">
    <source>
        <dbReference type="EMBL" id="GFE64042.1"/>
    </source>
</evidence>
<protein>
    <recommendedName>
        <fullName evidence="4">5-aminolevulic acid synthase</fullName>
    </recommendedName>
</protein>
<comment type="caution">
    <text evidence="2">The sequence shown here is derived from an EMBL/GenBank/DDBJ whole genome shotgun (WGS) entry which is preliminary data.</text>
</comment>
<sequence length="190" mass="20041">MFMRFAINLCLCVGLPAVAAAEPMTFKEARKAFGRVEKPVAIVTNVDWLDQKQEEILAALVSNIPYFGAIALNKDEGLFVDWLQAAAQHHDAAAARSAALAHCEASKKPGSSACIVVLEVRAAGQGEQTLSAPAAEALRTEYRKLRAPKAFAISRSTGNFGFARGDAEAALTACETAGTSADDCTVLVAD</sequence>
<keyword evidence="3" id="KW-1185">Reference proteome</keyword>
<organism evidence="2 3">
    <name type="scientific">Litoreibacter roseus</name>
    <dbReference type="NCBI Taxonomy" id="2601869"/>
    <lineage>
        <taxon>Bacteria</taxon>
        <taxon>Pseudomonadati</taxon>
        <taxon>Pseudomonadota</taxon>
        <taxon>Alphaproteobacteria</taxon>
        <taxon>Rhodobacterales</taxon>
        <taxon>Roseobacteraceae</taxon>
        <taxon>Litoreibacter</taxon>
    </lineage>
</organism>
<reference evidence="2 3" key="1">
    <citation type="submission" date="2019-12" db="EMBL/GenBank/DDBJ databases">
        <title>Litoreibacter badius sp. nov., a novel bacteriochlorophyll a-containing bacterium in the genus Litoreibacter.</title>
        <authorList>
            <person name="Kanamuro M."/>
            <person name="Takabe Y."/>
            <person name="Mori K."/>
            <person name="Takaichi S."/>
            <person name="Hanada S."/>
        </authorList>
    </citation>
    <scope>NUCLEOTIDE SEQUENCE [LARGE SCALE GENOMIC DNA]</scope>
    <source>
        <strain evidence="2 3">K6</strain>
    </source>
</reference>
<dbReference type="Proteomes" id="UP000436822">
    <property type="component" value="Unassembled WGS sequence"/>
</dbReference>
<evidence type="ECO:0000313" key="3">
    <source>
        <dbReference type="Proteomes" id="UP000436822"/>
    </source>
</evidence>
<keyword evidence="1" id="KW-0732">Signal</keyword>
<feature type="chain" id="PRO_5027055825" description="5-aminolevulic acid synthase" evidence="1">
    <location>
        <begin position="22"/>
        <end position="190"/>
    </location>
</feature>
<proteinExistence type="predicted"/>
<name>A0A6N6JFQ8_9RHOB</name>
<dbReference type="AlphaFoldDB" id="A0A6N6JFQ8"/>
<accession>A0A6N6JFQ8</accession>
<evidence type="ECO:0008006" key="4">
    <source>
        <dbReference type="Google" id="ProtNLM"/>
    </source>
</evidence>